<sequence>MATVTQTETSSAPAYELQTQPQTSDSNSLNDPGPPDESNKPSRAELFKIMSAGFSFFVAGVNDGSIGALVPHVIRDYGVTTAIVSSVSVSTFHLALSLANKSRYGANFMGWFVGAFSNTHLCEVFDLGSMLALGAGLQVLAHALRSWKPPFALFTVTFWLASLGQAYQDTHGNTYVAGTKGSHRWLAFIHAMYMAGCLVGPFVATGVASAGSVSRWYLFYTFPLGIGVINVALVMVAFWDTLRIKRKQPATERTLEADQEPVSRNEDALMLMKETLKNKSVWLISLFFFFFLGATLTASGWVVEYLVVVRDGDLNSMGYVPAGFSGGSLLGRLLLAEPVHRFGIRRMIFGFTIISIGLQVLFWLVPNIIAASIAISLLGFFMGPYFATGISVASKLFSPHIRSTALAFVFVFAQLGGCLFPIITGLVAASAGVSVLQPVLCGLLTATAIAWLFVPMPKEGDNPTLHQERGHELWGSPAETDESGGDRMYGLSRIVEYCDETAQLSQIYDTEDKEELPRIETRAPAPTQFSFDSAPVEPVVESTRSPGFHTSPNMMVSPETNGSDFSESRGSVRMTRHLRDSSSLDISPRSPSSHPVVPFTTREAILIRNFTENMALWADATDLRRHFEIEVPRRSLYFPVLRYAVFAFSSRHLNRNMSDTTTEALEYYDKCLSLLIEAVAEQNGPVDEETLAAIAILRQYEEMDADDKELHLNGTSRIVNSMSVFEFNGGLGEAAAWLCLRQDIYISLTKQRPLRSDLDTYLQSDVFKRVDDAAYTNRMVFLLAKALGCAFSSATPCSVDREEIRQEVDNWFDAKPPAFNPIYEVKRDRAEGRLLPEIWVLSPFHAVGLQYYHIAKIILAMSTPIVASSVFENIRQGKRVEQTARNHLLQVIALASSHSRAENALFTARHSLSVWGGVFAEKEDQEMVLNFLDHVQQRTGWNTSPLRASLQEQWIQDTRE</sequence>
<feature type="transmembrane region" description="Helical" evidence="8">
    <location>
        <begin position="347"/>
        <end position="365"/>
    </location>
</feature>
<evidence type="ECO:0000256" key="2">
    <source>
        <dbReference type="ARBA" id="ARBA00022692"/>
    </source>
</evidence>
<feature type="transmembrane region" description="Helical" evidence="8">
    <location>
        <begin position="280"/>
        <end position="303"/>
    </location>
</feature>
<keyword evidence="11" id="KW-1185">Reference proteome</keyword>
<keyword evidence="6" id="KW-0539">Nucleus</keyword>
<organism evidence="10 11">
    <name type="scientific">Fusarium albosuccineum</name>
    <dbReference type="NCBI Taxonomy" id="1237068"/>
    <lineage>
        <taxon>Eukaryota</taxon>
        <taxon>Fungi</taxon>
        <taxon>Dikarya</taxon>
        <taxon>Ascomycota</taxon>
        <taxon>Pezizomycotina</taxon>
        <taxon>Sordariomycetes</taxon>
        <taxon>Hypocreomycetidae</taxon>
        <taxon>Hypocreales</taxon>
        <taxon>Nectriaceae</taxon>
        <taxon>Fusarium</taxon>
        <taxon>Fusarium decemcellulare species complex</taxon>
    </lineage>
</organism>
<protein>
    <submittedName>
        <fullName evidence="10">Tetracycline resistance</fullName>
    </submittedName>
</protein>
<evidence type="ECO:0000256" key="7">
    <source>
        <dbReference type="SAM" id="MobiDB-lite"/>
    </source>
</evidence>
<dbReference type="Proteomes" id="UP000554235">
    <property type="component" value="Unassembled WGS sequence"/>
</dbReference>
<feature type="transmembrane region" description="Helical" evidence="8">
    <location>
        <begin position="49"/>
        <end position="71"/>
    </location>
</feature>
<name>A0A8H4LQ02_9HYPO</name>
<comment type="caution">
    <text evidence="10">The sequence shown here is derived from an EMBL/GenBank/DDBJ whole genome shotgun (WGS) entry which is preliminary data.</text>
</comment>
<feature type="transmembrane region" description="Helical" evidence="8">
    <location>
        <begin position="185"/>
        <end position="204"/>
    </location>
</feature>
<dbReference type="PROSITE" id="PS50850">
    <property type="entry name" value="MFS"/>
    <property type="match status" value="1"/>
</dbReference>
<evidence type="ECO:0000256" key="1">
    <source>
        <dbReference type="ARBA" id="ARBA00004141"/>
    </source>
</evidence>
<feature type="region of interest" description="Disordered" evidence="7">
    <location>
        <begin position="540"/>
        <end position="595"/>
    </location>
</feature>
<evidence type="ECO:0000256" key="6">
    <source>
        <dbReference type="ARBA" id="ARBA00023242"/>
    </source>
</evidence>
<dbReference type="InterPro" id="IPR036259">
    <property type="entry name" value="MFS_trans_sf"/>
</dbReference>
<evidence type="ECO:0000256" key="3">
    <source>
        <dbReference type="ARBA" id="ARBA00022989"/>
    </source>
</evidence>
<feature type="region of interest" description="Disordered" evidence="7">
    <location>
        <begin position="1"/>
        <end position="41"/>
    </location>
</feature>
<dbReference type="InterPro" id="IPR021858">
    <property type="entry name" value="Fun_TF"/>
</dbReference>
<dbReference type="OrthoDB" id="4525710at2759"/>
<evidence type="ECO:0000256" key="5">
    <source>
        <dbReference type="ARBA" id="ARBA00023180"/>
    </source>
</evidence>
<gene>
    <name evidence="10" type="ORF">FALBO_1551</name>
</gene>
<feature type="compositionally biased region" description="Polar residues" evidence="7">
    <location>
        <begin position="542"/>
        <end position="569"/>
    </location>
</feature>
<dbReference type="GO" id="GO:0022857">
    <property type="term" value="F:transmembrane transporter activity"/>
    <property type="evidence" value="ECO:0007669"/>
    <property type="project" value="InterPro"/>
</dbReference>
<dbReference type="InterPro" id="IPR011701">
    <property type="entry name" value="MFS"/>
</dbReference>
<dbReference type="EMBL" id="JAADYS010000194">
    <property type="protein sequence ID" value="KAF4471535.1"/>
    <property type="molecule type" value="Genomic_DNA"/>
</dbReference>
<dbReference type="PANTHER" id="PTHR23514">
    <property type="entry name" value="BYPASS OF STOP CODON PROTEIN 6"/>
    <property type="match status" value="1"/>
</dbReference>
<dbReference type="PANTHER" id="PTHR23514:SF16">
    <property type="entry name" value="TRANSPORTER, PUTATIVE (AFU_ORTHOLOGUE AFUA_2G17270)-RELATED"/>
    <property type="match status" value="1"/>
</dbReference>
<dbReference type="CDD" id="cd12148">
    <property type="entry name" value="fungal_TF_MHR"/>
    <property type="match status" value="1"/>
</dbReference>
<dbReference type="SUPFAM" id="SSF103473">
    <property type="entry name" value="MFS general substrate transporter"/>
    <property type="match status" value="1"/>
</dbReference>
<feature type="transmembrane region" description="Helical" evidence="8">
    <location>
        <begin position="371"/>
        <end position="393"/>
    </location>
</feature>
<feature type="domain" description="Major facilitator superfamily (MFS) profile" evidence="9">
    <location>
        <begin position="48"/>
        <end position="458"/>
    </location>
</feature>
<keyword evidence="3 8" id="KW-1133">Transmembrane helix</keyword>
<evidence type="ECO:0000313" key="11">
    <source>
        <dbReference type="Proteomes" id="UP000554235"/>
    </source>
</evidence>
<accession>A0A8H4LQ02</accession>
<dbReference type="GO" id="GO:0016020">
    <property type="term" value="C:membrane"/>
    <property type="evidence" value="ECO:0007669"/>
    <property type="project" value="UniProtKB-SubCell"/>
</dbReference>
<feature type="compositionally biased region" description="Polar residues" evidence="7">
    <location>
        <begin position="1"/>
        <end position="30"/>
    </location>
</feature>
<feature type="transmembrane region" description="Helical" evidence="8">
    <location>
        <begin position="216"/>
        <end position="239"/>
    </location>
</feature>
<dbReference type="InterPro" id="IPR051788">
    <property type="entry name" value="MFS_Transporter"/>
</dbReference>
<reference evidence="10 11" key="1">
    <citation type="submission" date="2020-01" db="EMBL/GenBank/DDBJ databases">
        <title>Identification and distribution of gene clusters putatively required for synthesis of sphingolipid metabolism inhibitors in phylogenetically diverse species of the filamentous fungus Fusarium.</title>
        <authorList>
            <person name="Kim H.-S."/>
            <person name="Busman M."/>
            <person name="Brown D.W."/>
            <person name="Divon H."/>
            <person name="Uhlig S."/>
            <person name="Proctor R.H."/>
        </authorList>
    </citation>
    <scope>NUCLEOTIDE SEQUENCE [LARGE SCALE GENOMIC DNA]</scope>
    <source>
        <strain evidence="10 11">NRRL 20459</strain>
    </source>
</reference>
<evidence type="ECO:0000313" key="10">
    <source>
        <dbReference type="EMBL" id="KAF4471535.1"/>
    </source>
</evidence>
<evidence type="ECO:0000256" key="4">
    <source>
        <dbReference type="ARBA" id="ARBA00023136"/>
    </source>
</evidence>
<evidence type="ECO:0000256" key="8">
    <source>
        <dbReference type="SAM" id="Phobius"/>
    </source>
</evidence>
<keyword evidence="5" id="KW-0325">Glycoprotein</keyword>
<keyword evidence="2 8" id="KW-0812">Transmembrane</keyword>
<comment type="subcellular location">
    <subcellularLocation>
        <location evidence="1">Membrane</location>
        <topology evidence="1">Multi-pass membrane protein</topology>
    </subcellularLocation>
</comment>
<dbReference type="AlphaFoldDB" id="A0A8H4LQ02"/>
<feature type="transmembrane region" description="Helical" evidence="8">
    <location>
        <begin position="435"/>
        <end position="454"/>
    </location>
</feature>
<dbReference type="InterPro" id="IPR020846">
    <property type="entry name" value="MFS_dom"/>
</dbReference>
<feature type="transmembrane region" description="Helical" evidence="8">
    <location>
        <begin position="405"/>
        <end position="429"/>
    </location>
</feature>
<feature type="transmembrane region" description="Helical" evidence="8">
    <location>
        <begin position="77"/>
        <end position="99"/>
    </location>
</feature>
<dbReference type="Pfam" id="PF07690">
    <property type="entry name" value="MFS_1"/>
    <property type="match status" value="1"/>
</dbReference>
<dbReference type="Gene3D" id="1.20.1250.20">
    <property type="entry name" value="MFS general substrate transporter like domains"/>
    <property type="match status" value="1"/>
</dbReference>
<proteinExistence type="predicted"/>
<evidence type="ECO:0000259" key="9">
    <source>
        <dbReference type="PROSITE" id="PS50850"/>
    </source>
</evidence>
<dbReference type="Pfam" id="PF11951">
    <property type="entry name" value="Fungal_trans_2"/>
    <property type="match status" value="1"/>
</dbReference>
<keyword evidence="4 8" id="KW-0472">Membrane</keyword>
<feature type="compositionally biased region" description="Low complexity" evidence="7">
    <location>
        <begin position="583"/>
        <end position="595"/>
    </location>
</feature>
<dbReference type="FunFam" id="1.20.1250.20:FF:000286">
    <property type="entry name" value="MFS efflux transporter"/>
    <property type="match status" value="1"/>
</dbReference>